<keyword evidence="4" id="KW-1185">Reference proteome</keyword>
<dbReference type="RefSeq" id="XP_060435483.1">
    <property type="nucleotide sequence ID" value="XM_060578741.1"/>
</dbReference>
<gene>
    <name evidence="3" type="ORF">BDP55DRAFT_723380</name>
</gene>
<keyword evidence="2" id="KW-1133">Transmembrane helix</keyword>
<feature type="transmembrane region" description="Helical" evidence="2">
    <location>
        <begin position="38"/>
        <end position="57"/>
    </location>
</feature>
<dbReference type="Proteomes" id="UP001224890">
    <property type="component" value="Unassembled WGS sequence"/>
</dbReference>
<feature type="region of interest" description="Disordered" evidence="1">
    <location>
        <begin position="67"/>
        <end position="90"/>
    </location>
</feature>
<protein>
    <submittedName>
        <fullName evidence="3">Uncharacterized protein</fullName>
    </submittedName>
</protein>
<name>A0AAJ0AWQ8_9PEZI</name>
<evidence type="ECO:0000256" key="2">
    <source>
        <dbReference type="SAM" id="Phobius"/>
    </source>
</evidence>
<feature type="compositionally biased region" description="Basic and acidic residues" evidence="1">
    <location>
        <begin position="70"/>
        <end position="84"/>
    </location>
</feature>
<dbReference type="GeneID" id="85463267"/>
<reference evidence="3" key="1">
    <citation type="submission" date="2021-06" db="EMBL/GenBank/DDBJ databases">
        <title>Comparative genomics, transcriptomics and evolutionary studies reveal genomic signatures of adaptation to plant cell wall in hemibiotrophic fungi.</title>
        <authorList>
            <consortium name="DOE Joint Genome Institute"/>
            <person name="Baroncelli R."/>
            <person name="Diaz J.F."/>
            <person name="Benocci T."/>
            <person name="Peng M."/>
            <person name="Battaglia E."/>
            <person name="Haridas S."/>
            <person name="Andreopoulos W."/>
            <person name="Labutti K."/>
            <person name="Pangilinan J."/>
            <person name="Floch G.L."/>
            <person name="Makela M.R."/>
            <person name="Henrissat B."/>
            <person name="Grigoriev I.V."/>
            <person name="Crouch J.A."/>
            <person name="De Vries R.P."/>
            <person name="Sukno S.A."/>
            <person name="Thon M.R."/>
        </authorList>
    </citation>
    <scope>NUCLEOTIDE SEQUENCE</scope>
    <source>
        <strain evidence="3">CBS 193.32</strain>
    </source>
</reference>
<dbReference type="AlphaFoldDB" id="A0AAJ0AWQ8"/>
<keyword evidence="2" id="KW-0812">Transmembrane</keyword>
<keyword evidence="2" id="KW-0472">Membrane</keyword>
<organism evidence="3 4">
    <name type="scientific">Colletotrichum godetiae</name>
    <dbReference type="NCBI Taxonomy" id="1209918"/>
    <lineage>
        <taxon>Eukaryota</taxon>
        <taxon>Fungi</taxon>
        <taxon>Dikarya</taxon>
        <taxon>Ascomycota</taxon>
        <taxon>Pezizomycotina</taxon>
        <taxon>Sordariomycetes</taxon>
        <taxon>Hypocreomycetidae</taxon>
        <taxon>Glomerellales</taxon>
        <taxon>Glomerellaceae</taxon>
        <taxon>Colletotrichum</taxon>
        <taxon>Colletotrichum acutatum species complex</taxon>
    </lineage>
</organism>
<evidence type="ECO:0000313" key="3">
    <source>
        <dbReference type="EMBL" id="KAK1699726.1"/>
    </source>
</evidence>
<evidence type="ECO:0000313" key="4">
    <source>
        <dbReference type="Proteomes" id="UP001224890"/>
    </source>
</evidence>
<evidence type="ECO:0000256" key="1">
    <source>
        <dbReference type="SAM" id="MobiDB-lite"/>
    </source>
</evidence>
<comment type="caution">
    <text evidence="3">The sequence shown here is derived from an EMBL/GenBank/DDBJ whole genome shotgun (WGS) entry which is preliminary data.</text>
</comment>
<sequence length="108" mass="12000">MSIRPGESLTVACFIIVTASVNVPGIVAYQGQYRYPHSVLGAYVVVYFSLCPSNFWVKKESSAEMSVPPDDAREEVSEAGEPRWHKGSGHSPAWELAWMPAWTLAWNL</sequence>
<proteinExistence type="predicted"/>
<accession>A0AAJ0AWQ8</accession>
<dbReference type="EMBL" id="JAHMHR010000003">
    <property type="protein sequence ID" value="KAK1699726.1"/>
    <property type="molecule type" value="Genomic_DNA"/>
</dbReference>